<name>A0A8B6ELR3_MYTGA</name>
<dbReference type="EMBL" id="UYJE01005312">
    <property type="protein sequence ID" value="VDI36222.1"/>
    <property type="molecule type" value="Genomic_DNA"/>
</dbReference>
<keyword evidence="4" id="KW-1185">Reference proteome</keyword>
<protein>
    <recommendedName>
        <fullName evidence="2">WSC domain-containing protein</fullName>
    </recommendedName>
</protein>
<organism evidence="3 4">
    <name type="scientific">Mytilus galloprovincialis</name>
    <name type="common">Mediterranean mussel</name>
    <dbReference type="NCBI Taxonomy" id="29158"/>
    <lineage>
        <taxon>Eukaryota</taxon>
        <taxon>Metazoa</taxon>
        <taxon>Spiralia</taxon>
        <taxon>Lophotrochozoa</taxon>
        <taxon>Mollusca</taxon>
        <taxon>Bivalvia</taxon>
        <taxon>Autobranchia</taxon>
        <taxon>Pteriomorphia</taxon>
        <taxon>Mytilida</taxon>
        <taxon>Mytiloidea</taxon>
        <taxon>Mytilidae</taxon>
        <taxon>Mytilinae</taxon>
        <taxon>Mytilus</taxon>
    </lineage>
</organism>
<dbReference type="AlphaFoldDB" id="A0A8B6ELR3"/>
<evidence type="ECO:0000313" key="4">
    <source>
        <dbReference type="Proteomes" id="UP000596742"/>
    </source>
</evidence>
<sequence length="327" mass="37456">MKTNTVSLALYRYLCQNIIGTENHLKTTRLINTVMDNLKSNMLSTTITSGSFGEGLEMRGCDLDIMKIAKSVKQSSANDKHFTVTVNMPKILPILGYVLQHNYDPLNNADWTRFKERINGKQRKLYNKMEEVLSKNKAIEAKVLNTFKSLERRMQTIEKETFKIHQLQKTSHNTTKVIANVASSLNEVKLTINDLQVRIAEEYVGCFQDNPSDRHFRQRIQSFGNKITLALCKRHCKGYKFTGLQVGSYCLCGNDVNSEKAYHQRLPESSCSMKCEGEPTRNYGHSGINSIYRGKLSEKGTLIKVEKRKNKAWAKPCDKSHLPYLYR</sequence>
<keyword evidence="1" id="KW-0677">Repeat</keyword>
<accession>A0A8B6ELR3</accession>
<feature type="domain" description="WSC" evidence="2">
    <location>
        <begin position="200"/>
        <end position="295"/>
    </location>
</feature>
<evidence type="ECO:0000256" key="1">
    <source>
        <dbReference type="ARBA" id="ARBA00022737"/>
    </source>
</evidence>
<dbReference type="PROSITE" id="PS51212">
    <property type="entry name" value="WSC"/>
    <property type="match status" value="1"/>
</dbReference>
<evidence type="ECO:0000259" key="2">
    <source>
        <dbReference type="PROSITE" id="PS51212"/>
    </source>
</evidence>
<dbReference type="PANTHER" id="PTHR45964:SF5">
    <property type="entry name" value="WSCD FAMILY MEMBER CG9164"/>
    <property type="match status" value="1"/>
</dbReference>
<dbReference type="Proteomes" id="UP000596742">
    <property type="component" value="Unassembled WGS sequence"/>
</dbReference>
<proteinExistence type="predicted"/>
<dbReference type="SMART" id="SM00321">
    <property type="entry name" value="WSC"/>
    <property type="match status" value="1"/>
</dbReference>
<dbReference type="InterPro" id="IPR002889">
    <property type="entry name" value="WSC_carb-bd"/>
</dbReference>
<dbReference type="PANTHER" id="PTHR45964">
    <property type="entry name" value="WSCD FAMILY MEMBER CG9164"/>
    <property type="match status" value="1"/>
</dbReference>
<dbReference type="InterPro" id="IPR051589">
    <property type="entry name" value="Sialate-O-sulfotransferase"/>
</dbReference>
<dbReference type="Pfam" id="PF01822">
    <property type="entry name" value="WSC"/>
    <property type="match status" value="1"/>
</dbReference>
<gene>
    <name evidence="3" type="ORF">MGAL_10B035244</name>
</gene>
<evidence type="ECO:0000313" key="3">
    <source>
        <dbReference type="EMBL" id="VDI36222.1"/>
    </source>
</evidence>
<comment type="caution">
    <text evidence="3">The sequence shown here is derived from an EMBL/GenBank/DDBJ whole genome shotgun (WGS) entry which is preliminary data.</text>
</comment>
<reference evidence="3" key="1">
    <citation type="submission" date="2018-11" db="EMBL/GenBank/DDBJ databases">
        <authorList>
            <person name="Alioto T."/>
            <person name="Alioto T."/>
        </authorList>
    </citation>
    <scope>NUCLEOTIDE SEQUENCE</scope>
</reference>